<comment type="caution">
    <text evidence="1">The sequence shown here is derived from an EMBL/GenBank/DDBJ whole genome shotgun (WGS) entry which is preliminary data.</text>
</comment>
<evidence type="ECO:0000313" key="1">
    <source>
        <dbReference type="EMBL" id="MCD9646530.1"/>
    </source>
</evidence>
<name>A0ABS8VKU2_DATST</name>
<dbReference type="EMBL" id="JACEIK010004830">
    <property type="protein sequence ID" value="MCD9646530.1"/>
    <property type="molecule type" value="Genomic_DNA"/>
</dbReference>
<feature type="non-terminal residue" evidence="1">
    <location>
        <position position="81"/>
    </location>
</feature>
<feature type="non-terminal residue" evidence="1">
    <location>
        <position position="1"/>
    </location>
</feature>
<keyword evidence="2" id="KW-1185">Reference proteome</keyword>
<reference evidence="1 2" key="1">
    <citation type="journal article" date="2021" name="BMC Genomics">
        <title>Datura genome reveals duplications of psychoactive alkaloid biosynthetic genes and high mutation rate following tissue culture.</title>
        <authorList>
            <person name="Rajewski A."/>
            <person name="Carter-House D."/>
            <person name="Stajich J."/>
            <person name="Litt A."/>
        </authorList>
    </citation>
    <scope>NUCLEOTIDE SEQUENCE [LARGE SCALE GENOMIC DNA]</scope>
    <source>
        <strain evidence="1">AR-01</strain>
    </source>
</reference>
<organism evidence="1 2">
    <name type="scientific">Datura stramonium</name>
    <name type="common">Jimsonweed</name>
    <name type="synonym">Common thornapple</name>
    <dbReference type="NCBI Taxonomy" id="4076"/>
    <lineage>
        <taxon>Eukaryota</taxon>
        <taxon>Viridiplantae</taxon>
        <taxon>Streptophyta</taxon>
        <taxon>Embryophyta</taxon>
        <taxon>Tracheophyta</taxon>
        <taxon>Spermatophyta</taxon>
        <taxon>Magnoliopsida</taxon>
        <taxon>eudicotyledons</taxon>
        <taxon>Gunneridae</taxon>
        <taxon>Pentapetalae</taxon>
        <taxon>asterids</taxon>
        <taxon>lamiids</taxon>
        <taxon>Solanales</taxon>
        <taxon>Solanaceae</taxon>
        <taxon>Solanoideae</taxon>
        <taxon>Datureae</taxon>
        <taxon>Datura</taxon>
    </lineage>
</organism>
<protein>
    <submittedName>
        <fullName evidence="1">Uncharacterized protein</fullName>
    </submittedName>
</protein>
<sequence length="81" mass="9658">SHLSEDPWRRHFFWKVLNLTLEYRNGLCVGNRSYYLRETTAVRLLPRSKAHNNGQGEIPLDPLWRHLRHYSRSAAADDERL</sequence>
<dbReference type="Proteomes" id="UP000823775">
    <property type="component" value="Unassembled WGS sequence"/>
</dbReference>
<evidence type="ECO:0000313" key="2">
    <source>
        <dbReference type="Proteomes" id="UP000823775"/>
    </source>
</evidence>
<accession>A0ABS8VKU2</accession>
<proteinExistence type="predicted"/>
<gene>
    <name evidence="1" type="ORF">HAX54_036449</name>
</gene>